<organism evidence="2 3">
    <name type="scientific">Flavobacterium zhoui</name>
    <dbReference type="NCBI Taxonomy" id="3230414"/>
    <lineage>
        <taxon>Bacteria</taxon>
        <taxon>Pseudomonadati</taxon>
        <taxon>Bacteroidota</taxon>
        <taxon>Flavobacteriia</taxon>
        <taxon>Flavobacteriales</taxon>
        <taxon>Flavobacteriaceae</taxon>
        <taxon>Flavobacterium</taxon>
    </lineage>
</organism>
<keyword evidence="3" id="KW-1185">Reference proteome</keyword>
<evidence type="ECO:0000313" key="3">
    <source>
        <dbReference type="Proteomes" id="UP001600107"/>
    </source>
</evidence>
<sequence>MKTLILKKMMPMSVFALGIAGAFGTMSMQKTADALAPKIGWATNAQGEPCSLQVQCSDTGNQLCRVNYPSGNIASDKPGTTCLQPLFRP</sequence>
<protein>
    <submittedName>
        <fullName evidence="2">DUF6520 family protein</fullName>
    </submittedName>
</protein>
<proteinExistence type="predicted"/>
<evidence type="ECO:0000256" key="1">
    <source>
        <dbReference type="SAM" id="SignalP"/>
    </source>
</evidence>
<reference evidence="2 3" key="1">
    <citation type="submission" date="2024-06" db="EMBL/GenBank/DDBJ databases">
        <title>Flavobacterium spp. isolated from glacier.</title>
        <authorList>
            <person name="Han D."/>
        </authorList>
    </citation>
    <scope>NUCLEOTIDE SEQUENCE [LARGE SCALE GENOMIC DNA]</scope>
    <source>
        <strain evidence="2 3">ZS1P70</strain>
    </source>
</reference>
<dbReference type="EMBL" id="JBHZPY010000012">
    <property type="protein sequence ID" value="MFE3872186.1"/>
    <property type="molecule type" value="Genomic_DNA"/>
</dbReference>
<feature type="signal peptide" evidence="1">
    <location>
        <begin position="1"/>
        <end position="22"/>
    </location>
</feature>
<keyword evidence="1" id="KW-0732">Signal</keyword>
<dbReference type="Pfam" id="PF20130">
    <property type="entry name" value="DUF6520"/>
    <property type="match status" value="1"/>
</dbReference>
<dbReference type="Proteomes" id="UP001600107">
    <property type="component" value="Unassembled WGS sequence"/>
</dbReference>
<feature type="chain" id="PRO_5046323422" evidence="1">
    <location>
        <begin position="23"/>
        <end position="89"/>
    </location>
</feature>
<dbReference type="RefSeq" id="WP_379852479.1">
    <property type="nucleotide sequence ID" value="NZ_JBHZPY010000012.1"/>
</dbReference>
<gene>
    <name evidence="2" type="ORF">ACFX5F_13235</name>
</gene>
<accession>A0ABW6I7C7</accession>
<comment type="caution">
    <text evidence="2">The sequence shown here is derived from an EMBL/GenBank/DDBJ whole genome shotgun (WGS) entry which is preliminary data.</text>
</comment>
<evidence type="ECO:0000313" key="2">
    <source>
        <dbReference type="EMBL" id="MFE3872186.1"/>
    </source>
</evidence>
<name>A0ABW6I7C7_9FLAO</name>
<dbReference type="InterPro" id="IPR045391">
    <property type="entry name" value="DUF6520"/>
</dbReference>